<comment type="caution">
    <text evidence="2">The sequence shown here is derived from an EMBL/GenBank/DDBJ whole genome shotgun (WGS) entry which is preliminary data.</text>
</comment>
<keyword evidence="3" id="KW-1185">Reference proteome</keyword>
<dbReference type="Pfam" id="PF07087">
    <property type="entry name" value="DUF1353"/>
    <property type="match status" value="1"/>
</dbReference>
<gene>
    <name evidence="2" type="ORF">SGCZBJ_04015</name>
</gene>
<name>A0A2N5DQ48_9CAUL</name>
<dbReference type="RefSeq" id="WP_101716734.1">
    <property type="nucleotide sequence ID" value="NZ_PJRS01000010.1"/>
</dbReference>
<feature type="region of interest" description="Disordered" evidence="1">
    <location>
        <begin position="166"/>
        <end position="185"/>
    </location>
</feature>
<reference evidence="2 3" key="1">
    <citation type="submission" date="2017-12" db="EMBL/GenBank/DDBJ databases">
        <title>The genome sequence of Caulobacter sp. 410.</title>
        <authorList>
            <person name="Gao J."/>
            <person name="Mao X."/>
            <person name="Sun J."/>
        </authorList>
    </citation>
    <scope>NUCLEOTIDE SEQUENCE [LARGE SCALE GENOMIC DNA]</scope>
    <source>
        <strain evidence="2 3">410</strain>
    </source>
</reference>
<evidence type="ECO:0008006" key="4">
    <source>
        <dbReference type="Google" id="ProtNLM"/>
    </source>
</evidence>
<evidence type="ECO:0000313" key="2">
    <source>
        <dbReference type="EMBL" id="PLR28181.1"/>
    </source>
</evidence>
<feature type="compositionally biased region" description="Pro residues" evidence="1">
    <location>
        <begin position="176"/>
        <end position="185"/>
    </location>
</feature>
<dbReference type="Proteomes" id="UP000234479">
    <property type="component" value="Unassembled WGS sequence"/>
</dbReference>
<dbReference type="EMBL" id="PJRS01000010">
    <property type="protein sequence ID" value="PLR28181.1"/>
    <property type="molecule type" value="Genomic_DNA"/>
</dbReference>
<dbReference type="OrthoDB" id="7874856at2"/>
<protein>
    <recommendedName>
        <fullName evidence="4">DUF1353 domain-containing protein</fullName>
    </recommendedName>
</protein>
<dbReference type="AlphaFoldDB" id="A0A2N5DQ48"/>
<dbReference type="InterPro" id="IPR010767">
    <property type="entry name" value="Phage_CGC-2007_Cje0229"/>
</dbReference>
<evidence type="ECO:0000256" key="1">
    <source>
        <dbReference type="SAM" id="MobiDB-lite"/>
    </source>
</evidence>
<accession>A0A2N5DQ48</accession>
<organism evidence="2 3">
    <name type="scientific">Caulobacter zeae</name>
    <dbReference type="NCBI Taxonomy" id="2055137"/>
    <lineage>
        <taxon>Bacteria</taxon>
        <taxon>Pseudomonadati</taxon>
        <taxon>Pseudomonadota</taxon>
        <taxon>Alphaproteobacteria</taxon>
        <taxon>Caulobacterales</taxon>
        <taxon>Caulobacteraceae</taxon>
        <taxon>Caulobacter</taxon>
    </lineage>
</organism>
<evidence type="ECO:0000313" key="3">
    <source>
        <dbReference type="Proteomes" id="UP000234479"/>
    </source>
</evidence>
<proteinExistence type="predicted"/>
<sequence>MPFVTLQPPLEKGLEAYPQVMPKPLVVAILDSEDEKEGRTCAIVTFAFRYIHPASGAQVDVPEGYVTDFASIPAAARGVFPPFGRHAKAAVLHDWLYLIGEPGKRPFADRIFLDAMDDLGVSLPRRTIMYQTVRVAGGGAYAKEADTWSKAFGDWRTGERRTPSFTADAHYQQHWPVPPRPDYRP</sequence>